<dbReference type="InterPro" id="IPR036494">
    <property type="entry name" value="Ku_C_sf"/>
</dbReference>
<dbReference type="InterPro" id="IPR014893">
    <property type="entry name" value="Ku_PK_bind"/>
</dbReference>
<dbReference type="SUPFAM" id="SSF53300">
    <property type="entry name" value="vWA-like"/>
    <property type="match status" value="1"/>
</dbReference>
<feature type="compositionally biased region" description="Acidic residues" evidence="19">
    <location>
        <begin position="651"/>
        <end position="662"/>
    </location>
</feature>
<proteinExistence type="inferred from homology"/>
<dbReference type="GO" id="GO:0003684">
    <property type="term" value="F:damaged DNA binding"/>
    <property type="evidence" value="ECO:0007669"/>
    <property type="project" value="InterPro"/>
</dbReference>
<dbReference type="GO" id="GO:0016787">
    <property type="term" value="F:hydrolase activity"/>
    <property type="evidence" value="ECO:0007669"/>
    <property type="project" value="UniProtKB-KW"/>
</dbReference>
<dbReference type="GO" id="GO:0003690">
    <property type="term" value="F:double-stranded DNA binding"/>
    <property type="evidence" value="ECO:0007669"/>
    <property type="project" value="TreeGrafter"/>
</dbReference>
<dbReference type="SMART" id="SM00559">
    <property type="entry name" value="Ku78"/>
    <property type="match status" value="1"/>
</dbReference>
<organism evidence="21 22">
    <name type="scientific">Collybiopsis confluens</name>
    <dbReference type="NCBI Taxonomy" id="2823264"/>
    <lineage>
        <taxon>Eukaryota</taxon>
        <taxon>Fungi</taxon>
        <taxon>Dikarya</taxon>
        <taxon>Basidiomycota</taxon>
        <taxon>Agaricomycotina</taxon>
        <taxon>Agaricomycetes</taxon>
        <taxon>Agaricomycetidae</taxon>
        <taxon>Agaricales</taxon>
        <taxon>Marasmiineae</taxon>
        <taxon>Omphalotaceae</taxon>
        <taxon>Collybiopsis</taxon>
    </lineage>
</organism>
<evidence type="ECO:0000256" key="9">
    <source>
        <dbReference type="ARBA" id="ARBA00022801"/>
    </source>
</evidence>
<evidence type="ECO:0000256" key="6">
    <source>
        <dbReference type="ARBA" id="ARBA00022454"/>
    </source>
</evidence>
<evidence type="ECO:0000256" key="17">
    <source>
        <dbReference type="ARBA" id="ARBA00031847"/>
    </source>
</evidence>
<feature type="compositionally biased region" description="Polar residues" evidence="19">
    <location>
        <begin position="628"/>
        <end position="638"/>
    </location>
</feature>
<evidence type="ECO:0000256" key="11">
    <source>
        <dbReference type="ARBA" id="ARBA00022840"/>
    </source>
</evidence>
<evidence type="ECO:0000256" key="13">
    <source>
        <dbReference type="ARBA" id="ARBA00023125"/>
    </source>
</evidence>
<keyword evidence="13" id="KW-0238">DNA-binding</keyword>
<dbReference type="GO" id="GO:0043564">
    <property type="term" value="C:Ku70:Ku80 complex"/>
    <property type="evidence" value="ECO:0007669"/>
    <property type="project" value="InterPro"/>
</dbReference>
<evidence type="ECO:0000256" key="5">
    <source>
        <dbReference type="ARBA" id="ARBA00021792"/>
    </source>
</evidence>
<keyword evidence="15" id="KW-0234">DNA repair</keyword>
<dbReference type="CDD" id="cd00873">
    <property type="entry name" value="KU80"/>
    <property type="match status" value="1"/>
</dbReference>
<dbReference type="SUPFAM" id="SSF100939">
    <property type="entry name" value="SPOC domain-like"/>
    <property type="match status" value="1"/>
</dbReference>
<dbReference type="EMBL" id="JAACJN010000050">
    <property type="protein sequence ID" value="KAF5382804.1"/>
    <property type="molecule type" value="Genomic_DNA"/>
</dbReference>
<feature type="compositionally biased region" description="Basic and acidic residues" evidence="19">
    <location>
        <begin position="604"/>
        <end position="613"/>
    </location>
</feature>
<keyword evidence="11" id="KW-0067">ATP-binding</keyword>
<sequence length="836" mass="94115">MPAERAGYTVTMFLVDVSKSMGAIRSVPLPPGPNGEERSAKMTHLQHALQYVKFKIQTMIYEGRKTDQCGITIFGTEGTDNQINAANGGYEHVTEYIPIAQPTAVTLKKLDQLEPSDDYGDPIDAIIVGVESQNKYLGKKTWTRKVVLVTDGEGPIELEDWEATAQKMNELNIGFTVVGVDFDDEDYGYIQKEKLHIKRVNEEFLVKEFVPAINGAIAGNLDRVIEQVSLPDVKLSRSTLMKSVLRIGDVDARAEEAMEILIKTSKCTAFSRPKAFKKFAYRPKTAEELEAEQRAMEANENFEKTVTFAQLKARTEYFIDLRAHKEEEEEDIKVEENEDEDERRSLDKVEKEQLIKGFKYGTSYVPCPEGQFQRLPTKQGIDLIGFIPEKKFRREFSMGEIQYIWGNPDNASAQCALSSMVQAMYEKGVLAVARWVTADGRDPKMGIMSPALFEQVHCLLWAPMPFADDVRKYTFPSLTELTNKKGETLTEHPYLPTEEQLEAMDEFVDAMDLMVAGDKDEEGNRAEWFDPRDSYNPSFHRLKQAMFHCAIVADLDTNPLPPPNPELLKYFNPPRKMVKKAQGAIDNCVKVLNVKHVPKMAKVARKDGHSHAQDDDDEPLLLDRKPSTSKPSQAQSQVKIEPKPASIPADDGSETEDSDTEMLLDKVEPPRKPNVLPTPARSLSPSSNRNDNDDDDNAMDVDPQRDFGRLIGRSYPLNDFKDNLKRGDLVSKAVEDMCVVIKEIVLAPFASRRSKEMLECMTELRDVCLKEDEIDAWNAFLPDIKSKCLHSTPGNKEFWSEVQGTGRPLGLISDKEAKECGGSSEITEAEATKFLK</sequence>
<keyword evidence="22" id="KW-1185">Reference proteome</keyword>
<dbReference type="GO" id="GO:0000781">
    <property type="term" value="C:chromosome, telomeric region"/>
    <property type="evidence" value="ECO:0007669"/>
    <property type="project" value="UniProtKB-SubCell"/>
</dbReference>
<evidence type="ECO:0000256" key="1">
    <source>
        <dbReference type="ARBA" id="ARBA00004123"/>
    </source>
</evidence>
<dbReference type="AlphaFoldDB" id="A0A8H5HGK5"/>
<evidence type="ECO:0000256" key="16">
    <source>
        <dbReference type="ARBA" id="ARBA00023242"/>
    </source>
</evidence>
<dbReference type="GO" id="GO:0042162">
    <property type="term" value="F:telomeric DNA binding"/>
    <property type="evidence" value="ECO:0007669"/>
    <property type="project" value="InterPro"/>
</dbReference>
<dbReference type="InterPro" id="IPR006164">
    <property type="entry name" value="DNA_bd_Ku70/Ku80"/>
</dbReference>
<dbReference type="GO" id="GO:0006303">
    <property type="term" value="P:double-strand break repair via nonhomologous end joining"/>
    <property type="evidence" value="ECO:0007669"/>
    <property type="project" value="InterPro"/>
</dbReference>
<comment type="subcellular location">
    <subcellularLocation>
        <location evidence="2">Chromosome</location>
        <location evidence="2">Telomere</location>
    </subcellularLocation>
    <subcellularLocation>
        <location evidence="1">Nucleus</location>
    </subcellularLocation>
</comment>
<dbReference type="Gene3D" id="1.25.40.240">
    <property type="entry name" value="Ku, C-terminal domain"/>
    <property type="match status" value="1"/>
</dbReference>
<evidence type="ECO:0000256" key="4">
    <source>
        <dbReference type="ARBA" id="ARBA00012551"/>
    </source>
</evidence>
<dbReference type="InterPro" id="IPR036465">
    <property type="entry name" value="vWFA_dom_sf"/>
</dbReference>
<keyword evidence="10" id="KW-0347">Helicase</keyword>
<evidence type="ECO:0000313" key="21">
    <source>
        <dbReference type="EMBL" id="KAF5382804.1"/>
    </source>
</evidence>
<dbReference type="GO" id="GO:0003678">
    <property type="term" value="F:DNA helicase activity"/>
    <property type="evidence" value="ECO:0007669"/>
    <property type="project" value="UniProtKB-EC"/>
</dbReference>
<evidence type="ECO:0000256" key="12">
    <source>
        <dbReference type="ARBA" id="ARBA00022895"/>
    </source>
</evidence>
<evidence type="ECO:0000256" key="14">
    <source>
        <dbReference type="ARBA" id="ARBA00023172"/>
    </source>
</evidence>
<evidence type="ECO:0000256" key="10">
    <source>
        <dbReference type="ARBA" id="ARBA00022806"/>
    </source>
</evidence>
<evidence type="ECO:0000256" key="15">
    <source>
        <dbReference type="ARBA" id="ARBA00023204"/>
    </source>
</evidence>
<feature type="domain" description="Ku" evidence="20">
    <location>
        <begin position="346"/>
        <end position="481"/>
    </location>
</feature>
<keyword evidence="12" id="KW-0779">Telomere</keyword>
<dbReference type="GO" id="GO:0000723">
    <property type="term" value="P:telomere maintenance"/>
    <property type="evidence" value="ECO:0007669"/>
    <property type="project" value="InterPro"/>
</dbReference>
<gene>
    <name evidence="21" type="ORF">D9757_007263</name>
</gene>
<dbReference type="SUPFAM" id="SSF101420">
    <property type="entry name" value="C-terminal domain of Ku80"/>
    <property type="match status" value="1"/>
</dbReference>
<keyword evidence="7" id="KW-0547">Nucleotide-binding</keyword>
<evidence type="ECO:0000256" key="7">
    <source>
        <dbReference type="ARBA" id="ARBA00022741"/>
    </source>
</evidence>
<keyword evidence="9" id="KW-0378">Hydrolase</keyword>
<evidence type="ECO:0000259" key="20">
    <source>
        <dbReference type="SMART" id="SM00559"/>
    </source>
</evidence>
<dbReference type="GO" id="GO:0006310">
    <property type="term" value="P:DNA recombination"/>
    <property type="evidence" value="ECO:0007669"/>
    <property type="project" value="UniProtKB-KW"/>
</dbReference>
<evidence type="ECO:0000256" key="2">
    <source>
        <dbReference type="ARBA" id="ARBA00004574"/>
    </source>
</evidence>
<dbReference type="Gene3D" id="1.10.1600.10">
    <property type="match status" value="1"/>
</dbReference>
<keyword evidence="6" id="KW-0158">Chromosome</keyword>
<dbReference type="InterPro" id="IPR016194">
    <property type="entry name" value="SPOC-like_C_dom_sf"/>
</dbReference>
<dbReference type="GO" id="GO:0005524">
    <property type="term" value="F:ATP binding"/>
    <property type="evidence" value="ECO:0007669"/>
    <property type="project" value="UniProtKB-KW"/>
</dbReference>
<name>A0A8H5HGK5_9AGAR</name>
<dbReference type="InterPro" id="IPR005161">
    <property type="entry name" value="Ku_N"/>
</dbReference>
<keyword evidence="18" id="KW-0175">Coiled coil</keyword>
<dbReference type="Pfam" id="PF03731">
    <property type="entry name" value="Ku_N"/>
    <property type="match status" value="1"/>
</dbReference>
<feature type="region of interest" description="Disordered" evidence="19">
    <location>
        <begin position="602"/>
        <end position="703"/>
    </location>
</feature>
<evidence type="ECO:0000256" key="3">
    <source>
        <dbReference type="ARBA" id="ARBA00007726"/>
    </source>
</evidence>
<evidence type="ECO:0000256" key="18">
    <source>
        <dbReference type="SAM" id="Coils"/>
    </source>
</evidence>
<reference evidence="21 22" key="1">
    <citation type="journal article" date="2020" name="ISME J.">
        <title>Uncovering the hidden diversity of litter-decomposition mechanisms in mushroom-forming fungi.</title>
        <authorList>
            <person name="Floudas D."/>
            <person name="Bentzer J."/>
            <person name="Ahren D."/>
            <person name="Johansson T."/>
            <person name="Persson P."/>
            <person name="Tunlid A."/>
        </authorList>
    </citation>
    <scope>NUCLEOTIDE SEQUENCE [LARGE SCALE GENOMIC DNA]</scope>
    <source>
        <strain evidence="21 22">CBS 406.79</strain>
    </source>
</reference>
<dbReference type="Gene3D" id="3.40.50.410">
    <property type="entry name" value="von Willebrand factor, type A domain"/>
    <property type="match status" value="1"/>
</dbReference>
<dbReference type="Proteomes" id="UP000518752">
    <property type="component" value="Unassembled WGS sequence"/>
</dbReference>
<dbReference type="PANTHER" id="PTHR12604">
    <property type="entry name" value="KU AUTOANTIGEN DNA HELICASE"/>
    <property type="match status" value="1"/>
</dbReference>
<dbReference type="EC" id="3.6.4.12" evidence="4"/>
<feature type="coiled-coil region" evidence="18">
    <location>
        <begin position="318"/>
        <end position="352"/>
    </location>
</feature>
<keyword evidence="8" id="KW-0227">DNA damage</keyword>
<comment type="caution">
    <text evidence="21">The sequence shown here is derived from an EMBL/GenBank/DDBJ whole genome shotgun (WGS) entry which is preliminary data.</text>
</comment>
<keyword evidence="14" id="KW-0233">DNA recombination</keyword>
<dbReference type="Gene3D" id="2.40.290.10">
    <property type="match status" value="1"/>
</dbReference>
<comment type="similarity">
    <text evidence="3">Belongs to the ku80 family.</text>
</comment>
<accession>A0A8H5HGK5</accession>
<dbReference type="Pfam" id="PF08785">
    <property type="entry name" value="Ku_PK_bind"/>
    <property type="match status" value="1"/>
</dbReference>
<dbReference type="InterPro" id="IPR024193">
    <property type="entry name" value="Ku80"/>
</dbReference>
<dbReference type="OrthoDB" id="30826at2759"/>
<dbReference type="Pfam" id="PF02735">
    <property type="entry name" value="Ku"/>
    <property type="match status" value="1"/>
</dbReference>
<evidence type="ECO:0000313" key="22">
    <source>
        <dbReference type="Proteomes" id="UP000518752"/>
    </source>
</evidence>
<protein>
    <recommendedName>
        <fullName evidence="5">ATP-dependent DNA helicase II subunit 2</fullName>
        <ecNumber evidence="4">3.6.4.12</ecNumber>
    </recommendedName>
    <alternativeName>
        <fullName evidence="17">ATP-dependent DNA helicase II subunit Ku80</fullName>
    </alternativeName>
</protein>
<keyword evidence="16" id="KW-0539">Nucleus</keyword>
<dbReference type="FunFam" id="1.10.1600.10:FF:000002">
    <property type="entry name" value="X-ray repair cross-complementing protein 5"/>
    <property type="match status" value="1"/>
</dbReference>
<dbReference type="PANTHER" id="PTHR12604:SF4">
    <property type="entry name" value="X-RAY REPAIR CROSS-COMPLEMENTING PROTEIN 5"/>
    <property type="match status" value="1"/>
</dbReference>
<evidence type="ECO:0000256" key="8">
    <source>
        <dbReference type="ARBA" id="ARBA00022763"/>
    </source>
</evidence>
<evidence type="ECO:0000256" key="19">
    <source>
        <dbReference type="SAM" id="MobiDB-lite"/>
    </source>
</evidence>